<dbReference type="GO" id="GO:0005829">
    <property type="term" value="C:cytosol"/>
    <property type="evidence" value="ECO:0007669"/>
    <property type="project" value="TreeGrafter"/>
</dbReference>
<feature type="binding site" evidence="7">
    <location>
        <position position="125"/>
    </location>
    <ligand>
        <name>Zn(2+)</name>
        <dbReference type="ChEBI" id="CHEBI:29105"/>
    </ligand>
</feature>
<evidence type="ECO:0000256" key="4">
    <source>
        <dbReference type="ARBA" id="ARBA00022833"/>
    </source>
</evidence>
<evidence type="ECO:0000313" key="12">
    <source>
        <dbReference type="Proteomes" id="UP000034156"/>
    </source>
</evidence>
<accession>A0A0F7KHK4</accession>
<protein>
    <recommendedName>
        <fullName evidence="7">Glutamyl-Q tRNA(Asp) synthetase</fullName>
        <shortName evidence="7">Glu-Q-RSs</shortName>
        <ecNumber evidence="7">6.1.1.-</ecNumber>
    </recommendedName>
</protein>
<comment type="cofactor">
    <cofactor evidence="7">
        <name>Zn(2+)</name>
        <dbReference type="ChEBI" id="CHEBI:29105"/>
    </cofactor>
    <text evidence="7">Binds 1 zinc ion per subunit.</text>
</comment>
<dbReference type="FunFam" id="3.40.50.620:FF:000093">
    <property type="entry name" value="Glutamyl-Q tRNA(Asp) synthetase"/>
    <property type="match status" value="1"/>
</dbReference>
<evidence type="ECO:0000256" key="7">
    <source>
        <dbReference type="HAMAP-Rule" id="MF_01428"/>
    </source>
</evidence>
<evidence type="ECO:0000259" key="9">
    <source>
        <dbReference type="Pfam" id="PF00749"/>
    </source>
</evidence>
<evidence type="ECO:0000256" key="2">
    <source>
        <dbReference type="ARBA" id="ARBA00022723"/>
    </source>
</evidence>
<reference evidence="11 13" key="3">
    <citation type="submission" date="2019-07" db="EMBL/GenBank/DDBJ databases">
        <title>Active sludge and wastewater microbial communities from Klosterneuburg, Austria.</title>
        <authorList>
            <person name="Wagner M."/>
        </authorList>
    </citation>
    <scope>NUCLEOTIDE SEQUENCE [LARGE SCALE GENOMIC DNA]</scope>
    <source>
        <strain evidence="11 13">Nm2</strain>
    </source>
</reference>
<dbReference type="PRINTS" id="PR00987">
    <property type="entry name" value="TRNASYNTHGLU"/>
</dbReference>
<name>A0A0F7KHK4_9PROT</name>
<dbReference type="GO" id="GO:0005524">
    <property type="term" value="F:ATP binding"/>
    <property type="evidence" value="ECO:0007669"/>
    <property type="project" value="UniProtKB-KW"/>
</dbReference>
<dbReference type="InterPro" id="IPR014729">
    <property type="entry name" value="Rossmann-like_a/b/a_fold"/>
</dbReference>
<dbReference type="KEGG" id="nco:AAW31_16145"/>
<comment type="similarity">
    <text evidence="7">Belongs to the class-I aminoacyl-tRNA synthetase family. GluQ subfamily.</text>
</comment>
<dbReference type="Proteomes" id="UP000034156">
    <property type="component" value="Chromosome"/>
</dbReference>
<evidence type="ECO:0000313" key="13">
    <source>
        <dbReference type="Proteomes" id="UP000324176"/>
    </source>
</evidence>
<feature type="short sequence motif" description="'HIGH' region" evidence="7">
    <location>
        <begin position="16"/>
        <end position="26"/>
    </location>
</feature>
<comment type="function">
    <text evidence="7">Catalyzes the tRNA-independent activation of glutamate in presence of ATP and the subsequent transfer of glutamate onto a tRNA(Asp). Glutamate is transferred on the 2-amino-5-(4,5-dihydroxy-2-cyclopenten-1-yl) moiety of the queuosine in the wobble position of the QUC anticodon.</text>
</comment>
<feature type="binding site" evidence="7">
    <location>
        <position position="185"/>
    </location>
    <ligand>
        <name>L-glutamate</name>
        <dbReference type="ChEBI" id="CHEBI:29985"/>
    </ligand>
</feature>
<dbReference type="Pfam" id="PF00749">
    <property type="entry name" value="tRNA-synt_1c"/>
    <property type="match status" value="1"/>
</dbReference>
<keyword evidence="2 7" id="KW-0479">Metal-binding</keyword>
<dbReference type="EC" id="6.1.1.-" evidence="7"/>
<dbReference type="RefSeq" id="WP_046851020.1">
    <property type="nucleotide sequence ID" value="NZ_CP011451.1"/>
</dbReference>
<evidence type="ECO:0000256" key="8">
    <source>
        <dbReference type="RuleBase" id="RU363037"/>
    </source>
</evidence>
<evidence type="ECO:0000313" key="10">
    <source>
        <dbReference type="EMBL" id="AKH38986.1"/>
    </source>
</evidence>
<evidence type="ECO:0000256" key="3">
    <source>
        <dbReference type="ARBA" id="ARBA00022741"/>
    </source>
</evidence>
<feature type="binding site" evidence="7">
    <location>
        <position position="244"/>
    </location>
    <ligand>
        <name>ATP</name>
        <dbReference type="ChEBI" id="CHEBI:30616"/>
    </ligand>
</feature>
<feature type="binding site" evidence="7">
    <location>
        <position position="105"/>
    </location>
    <ligand>
        <name>Zn(2+)</name>
        <dbReference type="ChEBI" id="CHEBI:29105"/>
    </ligand>
</feature>
<feature type="short sequence motif" description="'KMSKS' region" evidence="7">
    <location>
        <begin position="241"/>
        <end position="245"/>
    </location>
</feature>
<dbReference type="InterPro" id="IPR022380">
    <property type="entry name" value="Glu-Q_tRNA(Asp)_Synthase"/>
</dbReference>
<feature type="binding site" evidence="7">
    <location>
        <position position="107"/>
    </location>
    <ligand>
        <name>Zn(2+)</name>
        <dbReference type="ChEBI" id="CHEBI:29105"/>
    </ligand>
</feature>
<dbReference type="NCBIfam" id="NF004313">
    <property type="entry name" value="PRK05710.1-2"/>
    <property type="match status" value="1"/>
</dbReference>
<keyword evidence="8" id="KW-0648">Protein biosynthesis</keyword>
<keyword evidence="3 7" id="KW-0547">Nucleotide-binding</keyword>
<evidence type="ECO:0000313" key="11">
    <source>
        <dbReference type="EMBL" id="TYP81298.1"/>
    </source>
</evidence>
<evidence type="ECO:0000256" key="1">
    <source>
        <dbReference type="ARBA" id="ARBA00022598"/>
    </source>
</evidence>
<dbReference type="GO" id="GO:0004818">
    <property type="term" value="F:glutamate-tRNA ligase activity"/>
    <property type="evidence" value="ECO:0007669"/>
    <property type="project" value="TreeGrafter"/>
</dbReference>
<dbReference type="InterPro" id="IPR049940">
    <property type="entry name" value="GluQ/Sye"/>
</dbReference>
<reference evidence="12" key="1">
    <citation type="submission" date="2015-05" db="EMBL/GenBank/DDBJ databases">
        <title>Draft genome of Nitrosomonas communis strain Nm2.</title>
        <authorList>
            <person name="Kozlowski J.A."/>
            <person name="Kits K.D."/>
            <person name="Stein L.Y."/>
        </authorList>
    </citation>
    <scope>NUCLEOTIDE SEQUENCE [LARGE SCALE GENOMIC DNA]</scope>
    <source>
        <strain evidence="12">Nm2</strain>
    </source>
</reference>
<feature type="domain" description="Glutamyl/glutaminyl-tRNA synthetase class Ib catalytic" evidence="9">
    <location>
        <begin position="11"/>
        <end position="249"/>
    </location>
</feature>
<feature type="binding site" evidence="7">
    <location>
        <position position="203"/>
    </location>
    <ligand>
        <name>L-glutamate</name>
        <dbReference type="ChEBI" id="CHEBI:29985"/>
    </ligand>
</feature>
<dbReference type="InterPro" id="IPR000924">
    <property type="entry name" value="Glu/Gln-tRNA-synth"/>
</dbReference>
<evidence type="ECO:0000256" key="5">
    <source>
        <dbReference type="ARBA" id="ARBA00022840"/>
    </source>
</evidence>
<keyword evidence="6 7" id="KW-0030">Aminoacyl-tRNA synthetase</keyword>
<dbReference type="NCBIfam" id="NF004314">
    <property type="entry name" value="PRK05710.1-3"/>
    <property type="match status" value="1"/>
</dbReference>
<dbReference type="Proteomes" id="UP000324176">
    <property type="component" value="Unassembled WGS sequence"/>
</dbReference>
<gene>
    <name evidence="7" type="primary">gluQ</name>
    <name evidence="10" type="ORF">AAW31_16145</name>
    <name evidence="11" type="ORF">BCL69_105018</name>
</gene>
<keyword evidence="1 7" id="KW-0436">Ligase</keyword>
<dbReference type="HAMAP" id="MF_01428">
    <property type="entry name" value="Glu_Q_tRNA_synth"/>
    <property type="match status" value="1"/>
</dbReference>
<sequence length="306" mass="34529">MHPAMPLSVYRGRFAPSPTGPLHLGSLVTAVASYLEARTHHGEWLVRIEDVDSTRVIPDSSRQILHTLASFGMNWNGEVVYQSQRHASYQAALAELNKNGLIYPCTCTRREIADSAVMNSERPVYSGKCRNGLSGNYGGRPHTLRVKTEYSRIEFVDHLQGKVHQCVQKEIGDFVLRRADGIYTYQLAVVVDDAWQGMTHIVRGMDLLHSTPRQIYLQKLLGYQTPVYLHLPLVVNKQGEKLSKQTLATPIDLARPLPQLVATLRFLGQNPPDELVEGDITSFWQWAQANWQAEKIPKGNRFMSEL</sequence>
<dbReference type="PATRIC" id="fig|44574.3.peg.3902"/>
<reference evidence="10 12" key="2">
    <citation type="journal article" date="2016" name="Genome Announc.">
        <title>Genome Sequence of Nitrosomonas communis Strain Nm2, a Mesophilic Ammonia-Oxidizing Bacterium Isolated from Mediterranean Soil.</title>
        <authorList>
            <person name="Kozlowski J.A."/>
            <person name="Kits K.D."/>
            <person name="Stein L.Y."/>
        </authorList>
    </citation>
    <scope>NUCLEOTIDE SEQUENCE [LARGE SCALE GENOMIC DNA]</scope>
    <source>
        <strain evidence="10 12">Nm2</strain>
    </source>
</reference>
<feature type="binding site" evidence="7">
    <location>
        <begin position="13"/>
        <end position="17"/>
    </location>
    <ligand>
        <name>L-glutamate</name>
        <dbReference type="ChEBI" id="CHEBI:29985"/>
    </ligand>
</feature>
<dbReference type="GO" id="GO:0006424">
    <property type="term" value="P:glutamyl-tRNA aminoacylation"/>
    <property type="evidence" value="ECO:0007669"/>
    <property type="project" value="InterPro"/>
</dbReference>
<dbReference type="EMBL" id="CP011451">
    <property type="protein sequence ID" value="AKH38986.1"/>
    <property type="molecule type" value="Genomic_DNA"/>
</dbReference>
<dbReference type="Gene3D" id="3.40.50.620">
    <property type="entry name" value="HUPs"/>
    <property type="match status" value="1"/>
</dbReference>
<dbReference type="NCBIfam" id="TIGR03838">
    <property type="entry name" value="queuosine_YadB"/>
    <property type="match status" value="1"/>
</dbReference>
<dbReference type="PANTHER" id="PTHR43311">
    <property type="entry name" value="GLUTAMATE--TRNA LIGASE"/>
    <property type="match status" value="1"/>
</dbReference>
<dbReference type="OrthoDB" id="9807503at2"/>
<dbReference type="EMBL" id="VNHT01000050">
    <property type="protein sequence ID" value="TYP81298.1"/>
    <property type="molecule type" value="Genomic_DNA"/>
</dbReference>
<dbReference type="GO" id="GO:0006400">
    <property type="term" value="P:tRNA modification"/>
    <property type="evidence" value="ECO:0007669"/>
    <property type="project" value="InterPro"/>
</dbReference>
<dbReference type="SUPFAM" id="SSF52374">
    <property type="entry name" value="Nucleotidylyl transferase"/>
    <property type="match status" value="1"/>
</dbReference>
<feature type="binding site" evidence="7">
    <location>
        <position position="129"/>
    </location>
    <ligand>
        <name>Zn(2+)</name>
        <dbReference type="ChEBI" id="CHEBI:29105"/>
    </ligand>
</feature>
<dbReference type="InterPro" id="IPR020058">
    <property type="entry name" value="Glu/Gln-tRNA-synth_Ib_cat-dom"/>
</dbReference>
<keyword evidence="5 7" id="KW-0067">ATP-binding</keyword>
<dbReference type="NCBIfam" id="NF004315">
    <property type="entry name" value="PRK05710.1-4"/>
    <property type="match status" value="1"/>
</dbReference>
<dbReference type="GO" id="GO:0008270">
    <property type="term" value="F:zinc ion binding"/>
    <property type="evidence" value="ECO:0007669"/>
    <property type="project" value="UniProtKB-UniRule"/>
</dbReference>
<keyword evidence="4 7" id="KW-0862">Zinc</keyword>
<feature type="binding site" evidence="7">
    <location>
        <position position="49"/>
    </location>
    <ligand>
        <name>L-glutamate</name>
        <dbReference type="ChEBI" id="CHEBI:29985"/>
    </ligand>
</feature>
<evidence type="ECO:0000256" key="6">
    <source>
        <dbReference type="ARBA" id="ARBA00023146"/>
    </source>
</evidence>
<keyword evidence="12" id="KW-1185">Reference proteome</keyword>
<proteinExistence type="inferred from homology"/>
<dbReference type="PANTHER" id="PTHR43311:SF1">
    <property type="entry name" value="GLUTAMYL-Q TRNA(ASP) SYNTHETASE"/>
    <property type="match status" value="1"/>
</dbReference>
<organism evidence="10 12">
    <name type="scientific">Nitrosomonas communis</name>
    <dbReference type="NCBI Taxonomy" id="44574"/>
    <lineage>
        <taxon>Bacteria</taxon>
        <taxon>Pseudomonadati</taxon>
        <taxon>Pseudomonadota</taxon>
        <taxon>Betaproteobacteria</taxon>
        <taxon>Nitrosomonadales</taxon>
        <taxon>Nitrosomonadaceae</taxon>
        <taxon>Nitrosomonas</taxon>
    </lineage>
</organism>
<dbReference type="AlphaFoldDB" id="A0A0F7KHK4"/>